<feature type="compositionally biased region" description="Polar residues" evidence="1">
    <location>
        <begin position="161"/>
        <end position="185"/>
    </location>
</feature>
<feature type="region of interest" description="Disordered" evidence="1">
    <location>
        <begin position="113"/>
        <end position="188"/>
    </location>
</feature>
<dbReference type="EMBL" id="CP080507">
    <property type="protein sequence ID" value="QYM79507.1"/>
    <property type="molecule type" value="Genomic_DNA"/>
</dbReference>
<evidence type="ECO:0000256" key="1">
    <source>
        <dbReference type="SAM" id="MobiDB-lite"/>
    </source>
</evidence>
<gene>
    <name evidence="3" type="ORF">K0B96_02505</name>
</gene>
<dbReference type="AlphaFoldDB" id="A0A8F9XGR2"/>
<evidence type="ECO:0000313" key="3">
    <source>
        <dbReference type="EMBL" id="QYM79507.1"/>
    </source>
</evidence>
<dbReference type="Proteomes" id="UP000825051">
    <property type="component" value="Chromosome"/>
</dbReference>
<evidence type="ECO:0000313" key="4">
    <source>
        <dbReference type="Proteomes" id="UP000825051"/>
    </source>
</evidence>
<protein>
    <submittedName>
        <fullName evidence="3">Uncharacterized protein</fullName>
    </submittedName>
</protein>
<name>A0A8F9XGR2_9BACT</name>
<keyword evidence="4" id="KW-1185">Reference proteome</keyword>
<accession>A0A8F9XGR2</accession>
<keyword evidence="2" id="KW-0732">Signal</keyword>
<feature type="signal peptide" evidence="2">
    <location>
        <begin position="1"/>
        <end position="21"/>
    </location>
</feature>
<proteinExistence type="predicted"/>
<sequence length="331" mass="34555">MKIRAFLSAAFASALFTSAWAQSSTRAPEPPVPVVTAPSQGAVVAPPTENQRLYGADAAPLVSREAADNVVRKFRATYATGQAPRVVIYVNRQLVDFDSGLKLTKHTEYYDRTETKTSSGISSTVTPPAPAAGASTTGADAATNAPANAGSVTAPVPPPASTNGTSSATTRTSGQNTYTMENKTPATLADRQTVRDVERLFGRVFRNAGARLADQKVATDVLGNEPGQRLVGTQAAQERAALSKVADIAVEVLISSRNLTVPGITGAQVYTVPDIQATAIRLSDAAIVGQASASDILGRDQEAARLVRQFDVNDITEAVALALLEDMTTGQ</sequence>
<feature type="chain" id="PRO_5034415840" evidence="2">
    <location>
        <begin position="22"/>
        <end position="331"/>
    </location>
</feature>
<dbReference type="RefSeq" id="WP_220163461.1">
    <property type="nucleotide sequence ID" value="NZ_CP080507.1"/>
</dbReference>
<feature type="compositionally biased region" description="Low complexity" evidence="1">
    <location>
        <begin position="122"/>
        <end position="150"/>
    </location>
</feature>
<dbReference type="KEGG" id="ole:K0B96_02505"/>
<reference evidence="3" key="1">
    <citation type="submission" date="2021-08" db="EMBL/GenBank/DDBJ databases">
        <title>Genome of a novel bacterium of the phylum Verrucomicrobia, Oleiharenicola sp. KSB-15.</title>
        <authorList>
            <person name="Chung J.-H."/>
            <person name="Ahn J.-H."/>
            <person name="Yoon Y."/>
            <person name="Kim D.-Y."/>
            <person name="An S.-H."/>
            <person name="Park I."/>
            <person name="Yeon J."/>
        </authorList>
    </citation>
    <scope>NUCLEOTIDE SEQUENCE</scope>
    <source>
        <strain evidence="3">KSB-15</strain>
    </source>
</reference>
<organism evidence="3 4">
    <name type="scientific">Horticoccus luteus</name>
    <dbReference type="NCBI Taxonomy" id="2862869"/>
    <lineage>
        <taxon>Bacteria</taxon>
        <taxon>Pseudomonadati</taxon>
        <taxon>Verrucomicrobiota</taxon>
        <taxon>Opitutia</taxon>
        <taxon>Opitutales</taxon>
        <taxon>Opitutaceae</taxon>
        <taxon>Horticoccus</taxon>
    </lineage>
</organism>
<evidence type="ECO:0000256" key="2">
    <source>
        <dbReference type="SAM" id="SignalP"/>
    </source>
</evidence>